<evidence type="ECO:0000313" key="2">
    <source>
        <dbReference type="Proteomes" id="UP001140230"/>
    </source>
</evidence>
<protein>
    <submittedName>
        <fullName evidence="1">Uncharacterized protein</fullName>
    </submittedName>
</protein>
<name>A0A9X3YXC9_9XANT</name>
<comment type="caution">
    <text evidence="1">The sequence shown here is derived from an EMBL/GenBank/DDBJ whole genome shotgun (WGS) entry which is preliminary data.</text>
</comment>
<organism evidence="1 2">
    <name type="scientific">Xanthomonas hortorum pv. hederae</name>
    <dbReference type="NCBI Taxonomy" id="453603"/>
    <lineage>
        <taxon>Bacteria</taxon>
        <taxon>Pseudomonadati</taxon>
        <taxon>Pseudomonadota</taxon>
        <taxon>Gammaproteobacteria</taxon>
        <taxon>Lysobacterales</taxon>
        <taxon>Lysobacteraceae</taxon>
        <taxon>Xanthomonas</taxon>
    </lineage>
</organism>
<dbReference type="EMBL" id="JANWTP010000001">
    <property type="protein sequence ID" value="MDC8636444.1"/>
    <property type="molecule type" value="Genomic_DNA"/>
</dbReference>
<proteinExistence type="predicted"/>
<dbReference type="Proteomes" id="UP001140230">
    <property type="component" value="Unassembled WGS sequence"/>
</dbReference>
<accession>A0A9X3YXC9</accession>
<evidence type="ECO:0000313" key="1">
    <source>
        <dbReference type="EMBL" id="MDC8636444.1"/>
    </source>
</evidence>
<sequence>MPGTSSMTPSGVASIEELGLRGTLFLAALLAAQLRRIPVAPTRRSTLLVLDALRDLALIQVPWPADRWQIRPDAEVTPIEDLQWAFAWSTHERRHLLPVLEDQLGDMAHDVDLADAKLELWDELALWETEQFLEQQLLKHHFDPGWARDVGFVFQSGPRGLPIARWRYCCWAAVRQGASVAMRLGVHDSAHVREAIFQEVQKRLRYLMTSSPEQGMFKPYHLAPESSVAKLFVDWVVPMEWAYWTGERHPSR</sequence>
<gene>
    <name evidence="1" type="ORF">NY667_01120</name>
</gene>
<dbReference type="AlphaFoldDB" id="A0A9X3YXC9"/>
<dbReference type="RefSeq" id="WP_273663210.1">
    <property type="nucleotide sequence ID" value="NZ_JANWTP010000001.1"/>
</dbReference>
<reference evidence="1" key="2">
    <citation type="submission" date="2022-08" db="EMBL/GenBank/DDBJ databases">
        <authorList>
            <person name="Iruegas-Bocardo F."/>
            <person name="Weisberg A.J."/>
            <person name="Riutta E.R."/>
            <person name="Kilday K."/>
            <person name="Bonkowski J.C."/>
            <person name="Creswell T."/>
            <person name="Daughtrey M.L."/>
            <person name="Rane K."/>
            <person name="Grunwald N.J."/>
            <person name="Chang J.H."/>
            <person name="Putnam M.L."/>
        </authorList>
    </citation>
    <scope>NUCLEOTIDE SEQUENCE</scope>
    <source>
        <strain evidence="1">22-338</strain>
    </source>
</reference>
<reference evidence="1" key="1">
    <citation type="journal article" date="2022" name="Phytopathology">
        <title>Whole genome sequencing-based tracing of a 2022 introduction and outbreak of Xanthomonas hortorum pv. pelargonii.</title>
        <authorList>
            <person name="Iruegas Bocardo F."/>
            <person name="Weisberg A.J."/>
            <person name="Riutta E.R."/>
            <person name="Kilday K.B."/>
            <person name="Bonkowski J.C."/>
            <person name="Creswell T.C."/>
            <person name="Daughtrey M."/>
            <person name="Rane K.K."/>
            <person name="Grunwald N.J."/>
            <person name="Chang J.H."/>
            <person name="Putnam M."/>
        </authorList>
    </citation>
    <scope>NUCLEOTIDE SEQUENCE</scope>
    <source>
        <strain evidence="1">22-338</strain>
    </source>
</reference>